<comment type="subcellular location">
    <subcellularLocation>
        <location evidence="1">Membrane</location>
        <topology evidence="1">Multi-pass membrane protein</topology>
    </subcellularLocation>
</comment>
<evidence type="ECO:0000313" key="11">
    <source>
        <dbReference type="Proteomes" id="UP001238603"/>
    </source>
</evidence>
<evidence type="ECO:0000256" key="7">
    <source>
        <dbReference type="SAM" id="Coils"/>
    </source>
</evidence>
<feature type="coiled-coil region" evidence="7">
    <location>
        <begin position="53"/>
        <end position="80"/>
    </location>
</feature>
<feature type="region of interest" description="Disordered" evidence="8">
    <location>
        <begin position="1"/>
        <end position="25"/>
    </location>
</feature>
<dbReference type="Gene3D" id="1.10.287.950">
    <property type="entry name" value="Methyl-accepting chemotaxis protein"/>
    <property type="match status" value="1"/>
</dbReference>
<dbReference type="EMBL" id="JASVDS010000005">
    <property type="protein sequence ID" value="MDL5033615.1"/>
    <property type="molecule type" value="Genomic_DNA"/>
</dbReference>
<dbReference type="InterPro" id="IPR004089">
    <property type="entry name" value="MCPsignal_dom"/>
</dbReference>
<evidence type="ECO:0000313" key="10">
    <source>
        <dbReference type="EMBL" id="MDL5033615.1"/>
    </source>
</evidence>
<keyword evidence="3" id="KW-1133">Transmembrane helix</keyword>
<feature type="domain" description="Methyl-accepting transducer" evidence="9">
    <location>
        <begin position="31"/>
        <end position="239"/>
    </location>
</feature>
<keyword evidence="5 6" id="KW-0807">Transducer</keyword>
<dbReference type="PANTHER" id="PTHR32089:SF119">
    <property type="entry name" value="METHYL-ACCEPTING CHEMOTAXIS PROTEIN CTPL"/>
    <property type="match status" value="1"/>
</dbReference>
<dbReference type="PROSITE" id="PS50111">
    <property type="entry name" value="CHEMOTAXIS_TRANSDUC_2"/>
    <property type="match status" value="1"/>
</dbReference>
<keyword evidence="11" id="KW-1185">Reference proteome</keyword>
<dbReference type="Proteomes" id="UP001238603">
    <property type="component" value="Unassembled WGS sequence"/>
</dbReference>
<comment type="caution">
    <text evidence="10">The sequence shown here is derived from an EMBL/GenBank/DDBJ whole genome shotgun (WGS) entry which is preliminary data.</text>
</comment>
<evidence type="ECO:0000256" key="3">
    <source>
        <dbReference type="ARBA" id="ARBA00022989"/>
    </source>
</evidence>
<sequence>MKSWWQPGARVPAPQAPDPPQRNEVSDAQSLVRSLAQPVSNLGRDAAEVRGALEDTQKVIVAQREAMQALELELQQVQRAQSGIAAATAESIAAVARAREALHKIGAEVGGIVQTLRQVSDAASDITRIALQTRLVAFNASVEAKRAGEAGRGFGVVADAVKDLATQVEQSSKSIMGTVGALDARIDSFSRELSSEGRQAQESSIHAAFGIVQADVQRIATAADESQQTTAALAVRAATLGGDVALALRYMDAAFACSDRFLRLSEDLIERIASSGVRVDDALYIEGAQQAALEVGELLERAVAQGRISLADLFDEQYQALPGTNPAQHLARFSELADQLFPAVQERMLQLSDKVVYCIAADRNGYVSTHNRKYCQPQRPGDVVWNTANSRYRRIFSDRTGLASARNERPFLLQTYRRDMGGGRFVLLKEASAPIHVQGRHWGGLRLAFSF</sequence>
<evidence type="ECO:0000256" key="2">
    <source>
        <dbReference type="ARBA" id="ARBA00022692"/>
    </source>
</evidence>
<protein>
    <submittedName>
        <fullName evidence="10">Methyl-accepting chemotaxis protein</fullName>
    </submittedName>
</protein>
<evidence type="ECO:0000256" key="1">
    <source>
        <dbReference type="ARBA" id="ARBA00004141"/>
    </source>
</evidence>
<dbReference type="SMART" id="SM00283">
    <property type="entry name" value="MA"/>
    <property type="match status" value="1"/>
</dbReference>
<accession>A0ABT7LPF8</accession>
<dbReference type="SUPFAM" id="SSF58104">
    <property type="entry name" value="Methyl-accepting chemotaxis protein (MCP) signaling domain"/>
    <property type="match status" value="1"/>
</dbReference>
<keyword evidence="7" id="KW-0175">Coiled coil</keyword>
<dbReference type="Pfam" id="PF00015">
    <property type="entry name" value="MCPsignal"/>
    <property type="match status" value="1"/>
</dbReference>
<dbReference type="PANTHER" id="PTHR32089">
    <property type="entry name" value="METHYL-ACCEPTING CHEMOTAXIS PROTEIN MCPB"/>
    <property type="match status" value="1"/>
</dbReference>
<evidence type="ECO:0000256" key="5">
    <source>
        <dbReference type="ARBA" id="ARBA00023224"/>
    </source>
</evidence>
<evidence type="ECO:0000256" key="6">
    <source>
        <dbReference type="PROSITE-ProRule" id="PRU00284"/>
    </source>
</evidence>
<evidence type="ECO:0000259" key="9">
    <source>
        <dbReference type="PROSITE" id="PS50111"/>
    </source>
</evidence>
<evidence type="ECO:0000256" key="8">
    <source>
        <dbReference type="SAM" id="MobiDB-lite"/>
    </source>
</evidence>
<evidence type="ECO:0000256" key="4">
    <source>
        <dbReference type="ARBA" id="ARBA00023136"/>
    </source>
</evidence>
<name>A0ABT7LPF8_9BURK</name>
<dbReference type="RefSeq" id="WP_285983698.1">
    <property type="nucleotide sequence ID" value="NZ_JASVDS010000005.1"/>
</dbReference>
<reference evidence="10 11" key="1">
    <citation type="submission" date="2023-06" db="EMBL/GenBank/DDBJ databases">
        <title>Pelomonas sp. APW6 16S ribosomal RNA gene genome sequencing and assembly.</title>
        <authorList>
            <person name="Woo H."/>
        </authorList>
    </citation>
    <scope>NUCLEOTIDE SEQUENCE [LARGE SCALE GENOMIC DNA]</scope>
    <source>
        <strain evidence="10 11">APW6</strain>
    </source>
</reference>
<keyword evidence="2" id="KW-0812">Transmembrane</keyword>
<proteinExistence type="predicted"/>
<organism evidence="10 11">
    <name type="scientific">Roseateles subflavus</name>
    <dbReference type="NCBI Taxonomy" id="3053353"/>
    <lineage>
        <taxon>Bacteria</taxon>
        <taxon>Pseudomonadati</taxon>
        <taxon>Pseudomonadota</taxon>
        <taxon>Betaproteobacteria</taxon>
        <taxon>Burkholderiales</taxon>
        <taxon>Sphaerotilaceae</taxon>
        <taxon>Roseateles</taxon>
    </lineage>
</organism>
<keyword evidence="4" id="KW-0472">Membrane</keyword>
<gene>
    <name evidence="10" type="ORF">QRD43_17005</name>
</gene>